<keyword evidence="3" id="KW-0067">ATP-binding</keyword>
<gene>
    <name evidence="7" type="ORF">O181_025026</name>
</gene>
<feature type="compositionally biased region" description="Basic residues" evidence="4">
    <location>
        <begin position="1158"/>
        <end position="1174"/>
    </location>
</feature>
<dbReference type="SMART" id="SM00487">
    <property type="entry name" value="DEXDc"/>
    <property type="match status" value="1"/>
</dbReference>
<dbReference type="GO" id="GO:0016787">
    <property type="term" value="F:hydrolase activity"/>
    <property type="evidence" value="ECO:0007669"/>
    <property type="project" value="UniProtKB-KW"/>
</dbReference>
<feature type="compositionally biased region" description="Basic and acidic residues" evidence="4">
    <location>
        <begin position="1259"/>
        <end position="1268"/>
    </location>
</feature>
<evidence type="ECO:0000256" key="4">
    <source>
        <dbReference type="SAM" id="MobiDB-lite"/>
    </source>
</evidence>
<dbReference type="InterPro" id="IPR001650">
    <property type="entry name" value="Helicase_C-like"/>
</dbReference>
<evidence type="ECO:0000256" key="1">
    <source>
        <dbReference type="ARBA" id="ARBA00022741"/>
    </source>
</evidence>
<feature type="compositionally biased region" description="Basic and acidic residues" evidence="4">
    <location>
        <begin position="1608"/>
        <end position="1623"/>
    </location>
</feature>
<feature type="compositionally biased region" description="Acidic residues" evidence="4">
    <location>
        <begin position="406"/>
        <end position="419"/>
    </location>
</feature>
<feature type="compositionally biased region" description="Basic residues" evidence="4">
    <location>
        <begin position="1269"/>
        <end position="1281"/>
    </location>
</feature>
<dbReference type="PROSITE" id="PS51194">
    <property type="entry name" value="HELICASE_CTER"/>
    <property type="match status" value="1"/>
</dbReference>
<dbReference type="Proteomes" id="UP000765509">
    <property type="component" value="Unassembled WGS sequence"/>
</dbReference>
<feature type="region of interest" description="Disordered" evidence="4">
    <location>
        <begin position="847"/>
        <end position="904"/>
    </location>
</feature>
<dbReference type="SMART" id="SM00490">
    <property type="entry name" value="HELICc"/>
    <property type="match status" value="1"/>
</dbReference>
<evidence type="ECO:0000259" key="5">
    <source>
        <dbReference type="PROSITE" id="PS51192"/>
    </source>
</evidence>
<feature type="compositionally biased region" description="Polar residues" evidence="4">
    <location>
        <begin position="29"/>
        <end position="38"/>
    </location>
</feature>
<feature type="compositionally biased region" description="Low complexity" evidence="4">
    <location>
        <begin position="194"/>
        <end position="211"/>
    </location>
</feature>
<evidence type="ECO:0000256" key="2">
    <source>
        <dbReference type="ARBA" id="ARBA00022801"/>
    </source>
</evidence>
<comment type="caution">
    <text evidence="7">The sequence shown here is derived from an EMBL/GenBank/DDBJ whole genome shotgun (WGS) entry which is preliminary data.</text>
</comment>
<dbReference type="GO" id="GO:0006281">
    <property type="term" value="P:DNA repair"/>
    <property type="evidence" value="ECO:0007669"/>
    <property type="project" value="TreeGrafter"/>
</dbReference>
<evidence type="ECO:0000313" key="8">
    <source>
        <dbReference type="Proteomes" id="UP000765509"/>
    </source>
</evidence>
<dbReference type="Gene3D" id="3.40.50.10810">
    <property type="entry name" value="Tandem AAA-ATPase domain"/>
    <property type="match status" value="3"/>
</dbReference>
<dbReference type="PANTHER" id="PTHR45626">
    <property type="entry name" value="TRANSCRIPTION TERMINATION FACTOR 2-RELATED"/>
    <property type="match status" value="1"/>
</dbReference>
<feature type="domain" description="Helicase ATP-binding" evidence="5">
    <location>
        <begin position="649"/>
        <end position="968"/>
    </location>
</feature>
<dbReference type="InterPro" id="IPR049730">
    <property type="entry name" value="SNF2/RAD54-like_C"/>
</dbReference>
<feature type="compositionally biased region" description="Polar residues" evidence="4">
    <location>
        <begin position="62"/>
        <end position="78"/>
    </location>
</feature>
<keyword evidence="2" id="KW-0378">Hydrolase</keyword>
<feature type="region of interest" description="Disordered" evidence="4">
    <location>
        <begin position="590"/>
        <end position="610"/>
    </location>
</feature>
<feature type="compositionally biased region" description="Basic and acidic residues" evidence="4">
    <location>
        <begin position="1368"/>
        <end position="1383"/>
    </location>
</feature>
<feature type="region of interest" description="Disordered" evidence="4">
    <location>
        <begin position="167"/>
        <end position="278"/>
    </location>
</feature>
<feature type="region of interest" description="Disordered" evidence="4">
    <location>
        <begin position="1257"/>
        <end position="1313"/>
    </location>
</feature>
<sequence>MEDQNTLNLSSSSSSASNQDHDQEDHSPLNLNESSQMTIDLIKHPQNSPFDSERPFKRPKTQSDQSFSSSINLNHKTSSPNHIDLTLDSINLPSQSNHLFKSSSVNNHPIHQLNQQPASGVVDLTHDSNQPSSSQSGTVAPLLSLQQKLKYSSKQQLLALNQSIARRQSEQANHHQNLSSNSNSTLTGSYPHLNIPLSSPASPISSTINPNHHYHHYPHQRFHPIPPYPGFVSNQSNHHYHYHPHSPLTSSPFSNRASNPPRSPSLPTSNQPSIESNINSNNSKPICIGLLSSLVLILYRLKDFEVDVKDLDGKIQPQTLPVRLCRFPPNGKNEMLKVLSLTGEQFGVVEHKIANVIGPLLGPIHSISGGGTVGGWIPNSTLSNKSETNNKIDSDSIKKKLKLQESDEDEDEDDDEITETDGLGGKKLTKSKTNVTKAQPDTRQLYIECCVIRRGEQNPMMLPLQLLLFCLPDFVPSVAAYLSRLGVCLEHPVSYHPEMHLGCLYDNPHSYQPLEAMDSIRQRLLGNSAYPTNAYNTRATVKACDTHQQVTAIFKNLASGVDLDETEPDEMIITPLYPHQKQALSFMLDRETSKEVPEDKRSAKNSVEKKALEKEDEQNLISLWKKTRDSYGCHIGWENVVTGLQQIGKQPPTQCRGAILADDMGLGKTISIISLIATTLKDAINYAKASLVKPTFVAATKKFAVVSGSSKFDPHSDNSEIGSVETLSKPSLLEELVAPTSSSGSKQKKEGNSITKKRIALEDRFKLIKVKSRATLIVCPLSTVQNWEGQIEEHVRRKDDETSSSCRSLSVCVYHGNSRTSDPKVLGDYDIVITTYSLLGYEFSRQNRSTKDDEEANDSSDGVEEVDGEGNPINSTPTVENNHGDKSTGKSQVAARRKRKGDGLPSPLQAIQWFRVVLDEAHMIKEHTTTQSKAACDLLAERRVCLTGTPLQNSLNDLFSLVCFLRLEPLTDRSLWTTFIGTPARVGEPLGVSRLQLIMRHIALRRTKETVDKNGKPILTLPAKKDEIIYLDLNDEEKSIYSRYHQRSRQTFMTLKKEDTVLKNYCSILQELLRLRQICTHPGLVLDAEAQSGKEFDSGRENGSTEFSKSKAIRLLILMRDTGATQCSECGREVIPTSATENIEEIEDFKPFQVTGSKRGRRPNGLGSRKKTKLHTSDETEVKDSQLVLVITACQHLFCLECFREHLCGSSQKFQQESVECSVCSQRLIVGKDIAEISPIELEKSIRMDELQGNGDVLTSKDCEPETKHSRKARIRKSRGKKGVESLPVQSDVNSIQLESEDHKLNSPPNSTTKEAIRETKATVELTEVHSNLINCITLSEPSLESSAEIKTDSQVESHTQTVSVNTTDDKGADLKDPTHDTLLKTPKLPASQRYSTKISHLVLDLLPFSQANPASMNYSPNDRMFNEDYDPNDPDADFKPSKGAVVKSVVFSQWTKLLDKIGNALDEFRIGYARLDGTMHRTERNKNIDKLKTDPKCEVLLVSLRAGGVGLNLTCAQRVYLMEPFWNPAVENQAVDRVHRLGQTKPVRMTRYIITGSVEQNMLEIQKRKTELANMSLVQTLSKLELSKRRVEDLHILFQGNINQNNRPDDDKQNHEHHQFLD</sequence>
<dbReference type="SUPFAM" id="SSF52540">
    <property type="entry name" value="P-loop containing nucleoside triphosphate hydrolases"/>
    <property type="match status" value="2"/>
</dbReference>
<dbReference type="InterPro" id="IPR014001">
    <property type="entry name" value="Helicase_ATP-bd"/>
</dbReference>
<feature type="region of interest" description="Disordered" evidence="4">
    <location>
        <begin position="1348"/>
        <end position="1385"/>
    </location>
</feature>
<feature type="compositionally biased region" description="Basic residues" evidence="4">
    <location>
        <begin position="212"/>
        <end position="222"/>
    </location>
</feature>
<protein>
    <submittedName>
        <fullName evidence="7">Uncharacterized protein</fullName>
    </submittedName>
</protein>
<feature type="region of interest" description="Disordered" evidence="4">
    <location>
        <begin position="1"/>
        <end position="78"/>
    </location>
</feature>
<dbReference type="GO" id="GO:0005634">
    <property type="term" value="C:nucleus"/>
    <property type="evidence" value="ECO:0007669"/>
    <property type="project" value="TreeGrafter"/>
</dbReference>
<proteinExistence type="predicted"/>
<evidence type="ECO:0000259" key="6">
    <source>
        <dbReference type="PROSITE" id="PS51194"/>
    </source>
</evidence>
<dbReference type="CDD" id="cd18793">
    <property type="entry name" value="SF2_C_SNF"/>
    <property type="match status" value="1"/>
</dbReference>
<dbReference type="PROSITE" id="PS51192">
    <property type="entry name" value="HELICASE_ATP_BIND_1"/>
    <property type="match status" value="1"/>
</dbReference>
<name>A0A9Q3CHS2_9BASI</name>
<feature type="compositionally biased region" description="Low complexity" evidence="4">
    <location>
        <begin position="245"/>
        <end position="278"/>
    </location>
</feature>
<dbReference type="GO" id="GO:0005524">
    <property type="term" value="F:ATP binding"/>
    <property type="evidence" value="ECO:0007669"/>
    <property type="project" value="UniProtKB-KW"/>
</dbReference>
<dbReference type="EMBL" id="AVOT02008101">
    <property type="protein sequence ID" value="MBW0485311.1"/>
    <property type="molecule type" value="Genomic_DNA"/>
</dbReference>
<feature type="compositionally biased region" description="Polar residues" evidence="4">
    <location>
        <begin position="1357"/>
        <end position="1367"/>
    </location>
</feature>
<dbReference type="SUPFAM" id="SSF57850">
    <property type="entry name" value="RING/U-box"/>
    <property type="match status" value="1"/>
</dbReference>
<feature type="compositionally biased region" description="Low complexity" evidence="4">
    <location>
        <begin position="177"/>
        <end position="187"/>
    </location>
</feature>
<dbReference type="GO" id="GO:0008094">
    <property type="term" value="F:ATP-dependent activity, acting on DNA"/>
    <property type="evidence" value="ECO:0007669"/>
    <property type="project" value="TreeGrafter"/>
</dbReference>
<feature type="compositionally biased region" description="Acidic residues" evidence="4">
    <location>
        <begin position="852"/>
        <end position="868"/>
    </location>
</feature>
<dbReference type="CDD" id="cd16449">
    <property type="entry name" value="RING-HC"/>
    <property type="match status" value="1"/>
</dbReference>
<organism evidence="7 8">
    <name type="scientific">Austropuccinia psidii MF-1</name>
    <dbReference type="NCBI Taxonomy" id="1389203"/>
    <lineage>
        <taxon>Eukaryota</taxon>
        <taxon>Fungi</taxon>
        <taxon>Dikarya</taxon>
        <taxon>Basidiomycota</taxon>
        <taxon>Pucciniomycotina</taxon>
        <taxon>Pucciniomycetes</taxon>
        <taxon>Pucciniales</taxon>
        <taxon>Sphaerophragmiaceae</taxon>
        <taxon>Austropuccinia</taxon>
    </lineage>
</organism>
<evidence type="ECO:0000256" key="3">
    <source>
        <dbReference type="ARBA" id="ARBA00022840"/>
    </source>
</evidence>
<dbReference type="Pfam" id="PF00271">
    <property type="entry name" value="Helicase_C"/>
    <property type="match status" value="1"/>
</dbReference>
<reference evidence="7" key="1">
    <citation type="submission" date="2021-03" db="EMBL/GenBank/DDBJ databases">
        <title>Draft genome sequence of rust myrtle Austropuccinia psidii MF-1, a brazilian biotype.</title>
        <authorList>
            <person name="Quecine M.C."/>
            <person name="Pachon D.M.R."/>
            <person name="Bonatelli M.L."/>
            <person name="Correr F.H."/>
            <person name="Franceschini L.M."/>
            <person name="Leite T.F."/>
            <person name="Margarido G.R.A."/>
            <person name="Almeida C.A."/>
            <person name="Ferrarezi J.A."/>
            <person name="Labate C.A."/>
        </authorList>
    </citation>
    <scope>NUCLEOTIDE SEQUENCE</scope>
    <source>
        <strain evidence="7">MF-1</strain>
    </source>
</reference>
<feature type="domain" description="Helicase C-terminal" evidence="6">
    <location>
        <begin position="1438"/>
        <end position="1593"/>
    </location>
</feature>
<feature type="region of interest" description="Disordered" evidence="4">
    <location>
        <begin position="1603"/>
        <end position="1623"/>
    </location>
</feature>
<evidence type="ECO:0000313" key="7">
    <source>
        <dbReference type="EMBL" id="MBW0485311.1"/>
    </source>
</evidence>
<keyword evidence="1" id="KW-0547">Nucleotide-binding</keyword>
<dbReference type="InterPro" id="IPR038718">
    <property type="entry name" value="SNF2-like_sf"/>
</dbReference>
<dbReference type="OrthoDB" id="448448at2759"/>
<feature type="region of interest" description="Disordered" evidence="4">
    <location>
        <begin position="402"/>
        <end position="435"/>
    </location>
</feature>
<dbReference type="InterPro" id="IPR027417">
    <property type="entry name" value="P-loop_NTPase"/>
</dbReference>
<feature type="region of interest" description="Disordered" evidence="4">
    <location>
        <begin position="1154"/>
        <end position="1177"/>
    </location>
</feature>
<feature type="compositionally biased region" description="Polar residues" evidence="4">
    <location>
        <begin position="872"/>
        <end position="881"/>
    </location>
</feature>
<dbReference type="InterPro" id="IPR000330">
    <property type="entry name" value="SNF2_N"/>
</dbReference>
<dbReference type="CDD" id="cd18008">
    <property type="entry name" value="DEXDc_SHPRH-like"/>
    <property type="match status" value="1"/>
</dbReference>
<dbReference type="Pfam" id="PF00176">
    <property type="entry name" value="SNF2-rel_dom"/>
    <property type="match status" value="1"/>
</dbReference>
<accession>A0A9Q3CHS2</accession>
<dbReference type="PANTHER" id="PTHR45626:SF52">
    <property type="entry name" value="SINGLE-STRANDED DNA-DEPENDENT ATPASE (EUROFUNG)"/>
    <property type="match status" value="1"/>
</dbReference>
<dbReference type="InterPro" id="IPR050628">
    <property type="entry name" value="SNF2_RAD54_helicase_TF"/>
</dbReference>
<dbReference type="Gene3D" id="3.40.50.300">
    <property type="entry name" value="P-loop containing nucleotide triphosphate hydrolases"/>
    <property type="match status" value="2"/>
</dbReference>
<feature type="compositionally biased region" description="Polar residues" evidence="4">
    <location>
        <begin position="1288"/>
        <end position="1298"/>
    </location>
</feature>
<keyword evidence="8" id="KW-1185">Reference proteome</keyword>